<dbReference type="RefSeq" id="WP_273676641.1">
    <property type="nucleotide sequence ID" value="NZ_JAQQXQ010000003.1"/>
</dbReference>
<dbReference type="SMART" id="SM00052">
    <property type="entry name" value="EAL"/>
    <property type="match status" value="1"/>
</dbReference>
<dbReference type="Proteomes" id="UP001216558">
    <property type="component" value="Unassembled WGS sequence"/>
</dbReference>
<dbReference type="Pfam" id="PF00563">
    <property type="entry name" value="EAL"/>
    <property type="match status" value="1"/>
</dbReference>
<dbReference type="PROSITE" id="PS50883">
    <property type="entry name" value="EAL"/>
    <property type="match status" value="1"/>
</dbReference>
<dbReference type="PANTHER" id="PTHR44757">
    <property type="entry name" value="DIGUANYLATE CYCLASE DGCP"/>
    <property type="match status" value="1"/>
</dbReference>
<dbReference type="CDD" id="cd01949">
    <property type="entry name" value="GGDEF"/>
    <property type="match status" value="1"/>
</dbReference>
<dbReference type="SMART" id="SM00267">
    <property type="entry name" value="GGDEF"/>
    <property type="match status" value="1"/>
</dbReference>
<organism evidence="4 5">
    <name type="scientific">Erythrobacter fulvus</name>
    <dbReference type="NCBI Taxonomy" id="2987523"/>
    <lineage>
        <taxon>Bacteria</taxon>
        <taxon>Pseudomonadati</taxon>
        <taxon>Pseudomonadota</taxon>
        <taxon>Alphaproteobacteria</taxon>
        <taxon>Sphingomonadales</taxon>
        <taxon>Erythrobacteraceae</taxon>
        <taxon>Erythrobacter/Porphyrobacter group</taxon>
        <taxon>Erythrobacter</taxon>
    </lineage>
</organism>
<accession>A0ABT5JMS7</accession>
<dbReference type="PANTHER" id="PTHR44757:SF2">
    <property type="entry name" value="BIOFILM ARCHITECTURE MAINTENANCE PROTEIN MBAA"/>
    <property type="match status" value="1"/>
</dbReference>
<keyword evidence="1" id="KW-0812">Transmembrane</keyword>
<dbReference type="InterPro" id="IPR052155">
    <property type="entry name" value="Biofilm_reg_signaling"/>
</dbReference>
<keyword evidence="1" id="KW-0472">Membrane</keyword>
<dbReference type="InterPro" id="IPR029787">
    <property type="entry name" value="Nucleotide_cyclase"/>
</dbReference>
<evidence type="ECO:0000313" key="5">
    <source>
        <dbReference type="Proteomes" id="UP001216558"/>
    </source>
</evidence>
<evidence type="ECO:0000256" key="1">
    <source>
        <dbReference type="SAM" id="Phobius"/>
    </source>
</evidence>
<dbReference type="Pfam" id="PF00990">
    <property type="entry name" value="GGDEF"/>
    <property type="match status" value="1"/>
</dbReference>
<proteinExistence type="predicted"/>
<feature type="transmembrane region" description="Helical" evidence="1">
    <location>
        <begin position="24"/>
        <end position="43"/>
    </location>
</feature>
<dbReference type="SUPFAM" id="SSF55073">
    <property type="entry name" value="Nucleotide cyclase"/>
    <property type="match status" value="1"/>
</dbReference>
<feature type="transmembrane region" description="Helical" evidence="1">
    <location>
        <begin position="50"/>
        <end position="68"/>
    </location>
</feature>
<reference evidence="4 5" key="1">
    <citation type="submission" date="2022-10" db="EMBL/GenBank/DDBJ databases">
        <title>Erythrobacter sp. sf7 Genome sequencing.</title>
        <authorList>
            <person name="Park S."/>
        </authorList>
    </citation>
    <scope>NUCLEOTIDE SEQUENCE [LARGE SCALE GENOMIC DNA]</scope>
    <source>
        <strain evidence="5">sf7</strain>
    </source>
</reference>
<feature type="domain" description="EAL" evidence="2">
    <location>
        <begin position="323"/>
        <end position="573"/>
    </location>
</feature>
<dbReference type="Gene3D" id="3.30.70.270">
    <property type="match status" value="1"/>
</dbReference>
<evidence type="ECO:0000313" key="4">
    <source>
        <dbReference type="EMBL" id="MDC8753939.1"/>
    </source>
</evidence>
<name>A0ABT5JMS7_9SPHN</name>
<dbReference type="SUPFAM" id="SSF141868">
    <property type="entry name" value="EAL domain-like"/>
    <property type="match status" value="1"/>
</dbReference>
<keyword evidence="5" id="KW-1185">Reference proteome</keyword>
<dbReference type="InterPro" id="IPR001633">
    <property type="entry name" value="EAL_dom"/>
</dbReference>
<evidence type="ECO:0000259" key="2">
    <source>
        <dbReference type="PROSITE" id="PS50883"/>
    </source>
</evidence>
<sequence length="581" mass="62832">MIVWLFFQRDSDDLDVISAELVKMVALTVLVCVGFSIWTQVLISKHPNETMGILLFTILAALGAAYGLSSFPRAAILPLAILGLPMAIRLLFMSNATTSGIGISLLLVILLLMRLLHTHSLALSELVTSRLAVAKEHNRAISAEVAALKRADQDALTGLANRAKIFREMQSHMSQGPSSGGGSVVAICDLDGFKAANDTFGHAAGDAILQAFATRLSEAFSDKAIVARTGGDEFAVFWRDGLAKQEIAEIGYKICAMASTPIEWEGKSLNIGASCGMTEAGPICSSVSEFLRQADSALYRAKASGRGVWRLYDRKMLALDKHRAALEKMLVDRKAQMEMTVQFQPIICLASGQVVCCEALARWNNEELGIIPPCDFISVAEQLGVIEGLNEVLLQKAITAVRPWPSELRLSFNLSAIQVSQEGSAARLLDLLEKSSFSPYSVQFEVTETAFLADTARARRELQKLKDAGCIIALDDFGAGYASVSYLRDLVFDVVKLDGSLTTDIQHCERSRRILLGLIELCHASGAKCVAEHVETKEQLSLIRAMGCDFAQGYHVGRPASGITIFGMAPDCTALPTRQAG</sequence>
<dbReference type="Gene3D" id="3.20.20.450">
    <property type="entry name" value="EAL domain"/>
    <property type="match status" value="1"/>
</dbReference>
<gene>
    <name evidence="4" type="ORF">OIK40_04695</name>
</gene>
<dbReference type="CDD" id="cd01948">
    <property type="entry name" value="EAL"/>
    <property type="match status" value="1"/>
</dbReference>
<dbReference type="InterPro" id="IPR000160">
    <property type="entry name" value="GGDEF_dom"/>
</dbReference>
<evidence type="ECO:0000259" key="3">
    <source>
        <dbReference type="PROSITE" id="PS50887"/>
    </source>
</evidence>
<dbReference type="InterPro" id="IPR035919">
    <property type="entry name" value="EAL_sf"/>
</dbReference>
<dbReference type="EMBL" id="JAQQXQ010000003">
    <property type="protein sequence ID" value="MDC8753939.1"/>
    <property type="molecule type" value="Genomic_DNA"/>
</dbReference>
<dbReference type="InterPro" id="IPR043128">
    <property type="entry name" value="Rev_trsase/Diguanyl_cyclase"/>
</dbReference>
<dbReference type="NCBIfam" id="TIGR00254">
    <property type="entry name" value="GGDEF"/>
    <property type="match status" value="1"/>
</dbReference>
<keyword evidence="1" id="KW-1133">Transmembrane helix</keyword>
<feature type="transmembrane region" description="Helical" evidence="1">
    <location>
        <begin position="99"/>
        <end position="116"/>
    </location>
</feature>
<feature type="domain" description="GGDEF" evidence="3">
    <location>
        <begin position="181"/>
        <end position="314"/>
    </location>
</feature>
<dbReference type="PROSITE" id="PS50887">
    <property type="entry name" value="GGDEF"/>
    <property type="match status" value="1"/>
</dbReference>
<comment type="caution">
    <text evidence="4">The sequence shown here is derived from an EMBL/GenBank/DDBJ whole genome shotgun (WGS) entry which is preliminary data.</text>
</comment>
<protein>
    <submittedName>
        <fullName evidence="4">EAL domain-containing protein</fullName>
    </submittedName>
</protein>